<feature type="domain" description="ABC transmembrane type-1" evidence="8">
    <location>
        <begin position="39"/>
        <end position="218"/>
    </location>
</feature>
<keyword evidence="4 6" id="KW-1133">Transmembrane helix</keyword>
<keyword evidence="3 6" id="KW-0812">Transmembrane</keyword>
<dbReference type="SUPFAM" id="SSF161098">
    <property type="entry name" value="MetI-like"/>
    <property type="match status" value="1"/>
</dbReference>
<dbReference type="InterPro" id="IPR035906">
    <property type="entry name" value="MetI-like_sf"/>
</dbReference>
<evidence type="ECO:0000256" key="4">
    <source>
        <dbReference type="ARBA" id="ARBA00022989"/>
    </source>
</evidence>
<dbReference type="GO" id="GO:0055085">
    <property type="term" value="P:transmembrane transport"/>
    <property type="evidence" value="ECO:0007669"/>
    <property type="project" value="InterPro"/>
</dbReference>
<evidence type="ECO:0000256" key="3">
    <source>
        <dbReference type="ARBA" id="ARBA00022692"/>
    </source>
</evidence>
<comment type="subcellular location">
    <subcellularLocation>
        <location evidence="6">Cell membrane</location>
        <topology evidence="6">Multi-pass membrane protein</topology>
    </subcellularLocation>
    <subcellularLocation>
        <location evidence="1">Membrane</location>
        <topology evidence="1">Multi-pass membrane protein</topology>
    </subcellularLocation>
</comment>
<dbReference type="GO" id="GO:0031460">
    <property type="term" value="P:glycine betaine transport"/>
    <property type="evidence" value="ECO:0007669"/>
    <property type="project" value="TreeGrafter"/>
</dbReference>
<accession>A0A931G8L3</accession>
<organism evidence="9 10">
    <name type="scientific">Arthrobacter terrae</name>
    <dbReference type="NCBI Taxonomy" id="2935737"/>
    <lineage>
        <taxon>Bacteria</taxon>
        <taxon>Bacillati</taxon>
        <taxon>Actinomycetota</taxon>
        <taxon>Actinomycetes</taxon>
        <taxon>Micrococcales</taxon>
        <taxon>Micrococcaceae</taxon>
        <taxon>Arthrobacter</taxon>
    </lineage>
</organism>
<feature type="region of interest" description="Disordered" evidence="7">
    <location>
        <begin position="231"/>
        <end position="256"/>
    </location>
</feature>
<evidence type="ECO:0000313" key="9">
    <source>
        <dbReference type="EMBL" id="MBG0740324.1"/>
    </source>
</evidence>
<keyword evidence="5 6" id="KW-0472">Membrane</keyword>
<evidence type="ECO:0000256" key="5">
    <source>
        <dbReference type="ARBA" id="ARBA00023136"/>
    </source>
</evidence>
<dbReference type="GO" id="GO:0005886">
    <property type="term" value="C:plasma membrane"/>
    <property type="evidence" value="ECO:0007669"/>
    <property type="project" value="UniProtKB-SubCell"/>
</dbReference>
<sequence length="256" mass="26542">MSVPALVEEYSSDNPLVQGYEWLMNPMHWQGPEGIPLRALEHLGYTALTLSIAVAIAVPIGLYVGHTGRGRVVVISLAGVLRALPTLGMLTLFVLLAGLGLMPPIWALVLLAVPPILAGTYAGISAVSKDTVDAARSMGMTEPQILFRVEVPNGLPVILGGFRAGVLQVVATVAVVAYINLGGLGRFLIDGLSVSDYGRVLGGAVVIAALAICLDIVLAGIQRLAVSPGLKAPRRQRGDSPTGRETITAGVQGGNS</sequence>
<evidence type="ECO:0000259" key="8">
    <source>
        <dbReference type="PROSITE" id="PS50928"/>
    </source>
</evidence>
<evidence type="ECO:0000256" key="7">
    <source>
        <dbReference type="SAM" id="MobiDB-lite"/>
    </source>
</evidence>
<proteinExistence type="inferred from homology"/>
<dbReference type="EMBL" id="JADNYM010000016">
    <property type="protein sequence ID" value="MBG0740324.1"/>
    <property type="molecule type" value="Genomic_DNA"/>
</dbReference>
<keyword evidence="2 6" id="KW-0813">Transport</keyword>
<feature type="transmembrane region" description="Helical" evidence="6">
    <location>
        <begin position="200"/>
        <end position="221"/>
    </location>
</feature>
<dbReference type="CDD" id="cd06261">
    <property type="entry name" value="TM_PBP2"/>
    <property type="match status" value="1"/>
</dbReference>
<dbReference type="InterPro" id="IPR051204">
    <property type="entry name" value="ABC_transp_perm/SBD"/>
</dbReference>
<dbReference type="Pfam" id="PF00528">
    <property type="entry name" value="BPD_transp_1"/>
    <property type="match status" value="1"/>
</dbReference>
<evidence type="ECO:0000256" key="1">
    <source>
        <dbReference type="ARBA" id="ARBA00004141"/>
    </source>
</evidence>
<comment type="similarity">
    <text evidence="6">Belongs to the binding-protein-dependent transport system permease family.</text>
</comment>
<dbReference type="InterPro" id="IPR000515">
    <property type="entry name" value="MetI-like"/>
</dbReference>
<evidence type="ECO:0000313" key="10">
    <source>
        <dbReference type="Proteomes" id="UP000655366"/>
    </source>
</evidence>
<evidence type="ECO:0000256" key="6">
    <source>
        <dbReference type="RuleBase" id="RU363032"/>
    </source>
</evidence>
<dbReference type="PROSITE" id="PS50928">
    <property type="entry name" value="ABC_TM1"/>
    <property type="match status" value="1"/>
</dbReference>
<dbReference type="PANTHER" id="PTHR30177">
    <property type="entry name" value="GLYCINE BETAINE/L-PROLINE TRANSPORT SYSTEM PERMEASE PROTEIN PROW"/>
    <property type="match status" value="1"/>
</dbReference>
<protein>
    <submittedName>
        <fullName evidence="9">ABC transporter permease</fullName>
    </submittedName>
</protein>
<dbReference type="AlphaFoldDB" id="A0A931G8L3"/>
<feature type="transmembrane region" description="Helical" evidence="6">
    <location>
        <begin position="43"/>
        <end position="65"/>
    </location>
</feature>
<keyword evidence="10" id="KW-1185">Reference proteome</keyword>
<evidence type="ECO:0000256" key="2">
    <source>
        <dbReference type="ARBA" id="ARBA00022448"/>
    </source>
</evidence>
<name>A0A931G8L3_9MICC</name>
<dbReference type="PANTHER" id="PTHR30177:SF33">
    <property type="entry name" value="POSSIBLE OSMOPROTECTANT (GLYCINE BETAINE_CARNITINE_CHOLINE_L-PROLINE) TRANSPORT INTEGRAL MEMBRANE PROTEIN ABC TRANSPORTER PROZ"/>
    <property type="match status" value="1"/>
</dbReference>
<comment type="caution">
    <text evidence="9">The sequence shown here is derived from an EMBL/GenBank/DDBJ whole genome shotgun (WGS) entry which is preliminary data.</text>
</comment>
<dbReference type="Gene3D" id="1.10.3720.10">
    <property type="entry name" value="MetI-like"/>
    <property type="match status" value="1"/>
</dbReference>
<dbReference type="Proteomes" id="UP000655366">
    <property type="component" value="Unassembled WGS sequence"/>
</dbReference>
<feature type="transmembrane region" description="Helical" evidence="6">
    <location>
        <begin position="157"/>
        <end position="180"/>
    </location>
</feature>
<gene>
    <name evidence="9" type="ORF">IV500_13130</name>
</gene>
<feature type="transmembrane region" description="Helical" evidence="6">
    <location>
        <begin position="72"/>
        <end position="99"/>
    </location>
</feature>
<reference evidence="9 10" key="1">
    <citation type="submission" date="2020-11" db="EMBL/GenBank/DDBJ databases">
        <title>Arthrobacter antarcticus sp. nov., isolated from Antarctic Soil.</title>
        <authorList>
            <person name="Li J."/>
        </authorList>
    </citation>
    <scope>NUCLEOTIDE SEQUENCE [LARGE SCALE GENOMIC DNA]</scope>
    <source>
        <strain evidence="9 10">Z1-20</strain>
    </source>
</reference>
<feature type="transmembrane region" description="Helical" evidence="6">
    <location>
        <begin position="105"/>
        <end position="128"/>
    </location>
</feature>